<proteinExistence type="inferred from homology"/>
<dbReference type="InterPro" id="IPR039262">
    <property type="entry name" value="DTWD2/TAPT"/>
</dbReference>
<evidence type="ECO:0000256" key="3">
    <source>
        <dbReference type="ARBA" id="ARBA00022691"/>
    </source>
</evidence>
<feature type="non-terminal residue" evidence="8">
    <location>
        <position position="571"/>
    </location>
</feature>
<reference evidence="8" key="1">
    <citation type="submission" date="2022-10" db="EMBL/GenBank/DDBJ databases">
        <authorList>
            <person name="Chen Y."/>
            <person name="Dougan E. K."/>
            <person name="Chan C."/>
            <person name="Rhodes N."/>
            <person name="Thang M."/>
        </authorList>
    </citation>
    <scope>NUCLEOTIDE SEQUENCE</scope>
</reference>
<evidence type="ECO:0000313" key="8">
    <source>
        <dbReference type="EMBL" id="CAI4001015.1"/>
    </source>
</evidence>
<feature type="non-terminal residue" evidence="8">
    <location>
        <position position="1"/>
    </location>
</feature>
<evidence type="ECO:0000256" key="1">
    <source>
        <dbReference type="ARBA" id="ARBA00012386"/>
    </source>
</evidence>
<dbReference type="EMBL" id="CAMXCT030002875">
    <property type="protein sequence ID" value="CAL4788327.1"/>
    <property type="molecule type" value="Genomic_DNA"/>
</dbReference>
<dbReference type="EMBL" id="CAMXCT020002875">
    <property type="protein sequence ID" value="CAL1154390.1"/>
    <property type="molecule type" value="Genomic_DNA"/>
</dbReference>
<dbReference type="GO" id="GO:0008033">
    <property type="term" value="P:tRNA processing"/>
    <property type="evidence" value="ECO:0007669"/>
    <property type="project" value="UniProtKB-KW"/>
</dbReference>
<reference evidence="9 10" key="2">
    <citation type="submission" date="2024-05" db="EMBL/GenBank/DDBJ databases">
        <authorList>
            <person name="Chen Y."/>
            <person name="Shah S."/>
            <person name="Dougan E. K."/>
            <person name="Thang M."/>
            <person name="Chan C."/>
        </authorList>
    </citation>
    <scope>NUCLEOTIDE SEQUENCE [LARGE SCALE GENOMIC DNA]</scope>
</reference>
<evidence type="ECO:0000256" key="4">
    <source>
        <dbReference type="ARBA" id="ARBA00022694"/>
    </source>
</evidence>
<evidence type="ECO:0000256" key="6">
    <source>
        <dbReference type="ARBA" id="ARBA00048718"/>
    </source>
</evidence>
<dbReference type="EC" id="2.5.1.25" evidence="1"/>
<comment type="similarity">
    <text evidence="5">Belongs to the TDD superfamily. DTWD2 family.</text>
</comment>
<keyword evidence="4" id="KW-0819">tRNA processing</keyword>
<keyword evidence="3" id="KW-0949">S-adenosyl-L-methionine</keyword>
<comment type="catalytic activity">
    <reaction evidence="6">
        <text>a uridine in tRNA + S-adenosyl-L-methionine = a 3-[(3S)-3-amino-3-carboxypropyl]uridine in tRNA + S-methyl-5'-thioadenosine + H(+)</text>
        <dbReference type="Rhea" id="RHEA:62432"/>
        <dbReference type="Rhea" id="RHEA-COMP:13339"/>
        <dbReference type="Rhea" id="RHEA-COMP:16092"/>
        <dbReference type="ChEBI" id="CHEBI:15378"/>
        <dbReference type="ChEBI" id="CHEBI:17509"/>
        <dbReference type="ChEBI" id="CHEBI:59789"/>
        <dbReference type="ChEBI" id="CHEBI:65315"/>
        <dbReference type="ChEBI" id="CHEBI:82930"/>
        <dbReference type="EC" id="2.5.1.25"/>
    </reaction>
</comment>
<evidence type="ECO:0000256" key="2">
    <source>
        <dbReference type="ARBA" id="ARBA00022679"/>
    </source>
</evidence>
<dbReference type="GO" id="GO:0016432">
    <property type="term" value="F:tRNA-uridine aminocarboxypropyltransferase activity"/>
    <property type="evidence" value="ECO:0007669"/>
    <property type="project" value="UniProtKB-EC"/>
</dbReference>
<feature type="domain" description="DTW" evidence="7">
    <location>
        <begin position="67"/>
        <end position="277"/>
    </location>
</feature>
<keyword evidence="2" id="KW-0808">Transferase</keyword>
<dbReference type="SMART" id="SM01144">
    <property type="entry name" value="DTW"/>
    <property type="match status" value="1"/>
</dbReference>
<dbReference type="AlphaFoldDB" id="A0A9P1G7X1"/>
<evidence type="ECO:0000259" key="7">
    <source>
        <dbReference type="SMART" id="SM01144"/>
    </source>
</evidence>
<comment type="caution">
    <text evidence="8">The sequence shown here is derived from an EMBL/GenBank/DDBJ whole genome shotgun (WGS) entry which is preliminary data.</text>
</comment>
<dbReference type="Proteomes" id="UP001152797">
    <property type="component" value="Unassembled WGS sequence"/>
</dbReference>
<evidence type="ECO:0000256" key="5">
    <source>
        <dbReference type="ARBA" id="ARBA00034489"/>
    </source>
</evidence>
<dbReference type="EMBL" id="CAMXCT010002875">
    <property type="protein sequence ID" value="CAI4001015.1"/>
    <property type="molecule type" value="Genomic_DNA"/>
</dbReference>
<dbReference type="OrthoDB" id="343463at2759"/>
<dbReference type="InterPro" id="IPR005636">
    <property type="entry name" value="DTW"/>
</dbReference>
<evidence type="ECO:0000313" key="9">
    <source>
        <dbReference type="EMBL" id="CAL4788327.1"/>
    </source>
</evidence>
<organism evidence="8">
    <name type="scientific">Cladocopium goreaui</name>
    <dbReference type="NCBI Taxonomy" id="2562237"/>
    <lineage>
        <taxon>Eukaryota</taxon>
        <taxon>Sar</taxon>
        <taxon>Alveolata</taxon>
        <taxon>Dinophyceae</taxon>
        <taxon>Suessiales</taxon>
        <taxon>Symbiodiniaceae</taxon>
        <taxon>Cladocopium</taxon>
    </lineage>
</organism>
<protein>
    <recommendedName>
        <fullName evidence="1">tRNA-uridine aminocarboxypropyltransferase</fullName>
        <ecNumber evidence="1">2.5.1.25</ecNumber>
    </recommendedName>
</protein>
<evidence type="ECO:0000313" key="10">
    <source>
        <dbReference type="Proteomes" id="UP001152797"/>
    </source>
</evidence>
<dbReference type="PANTHER" id="PTHR21392:SF0">
    <property type="entry name" value="TRNA-URIDINE AMINOCARBOXYPROPYLTRANSFERASE 2"/>
    <property type="match status" value="1"/>
</dbReference>
<keyword evidence="10" id="KW-1185">Reference proteome</keyword>
<dbReference type="PANTHER" id="PTHR21392">
    <property type="entry name" value="TRNA-URIDINE AMINOCARBOXYPROPYLTRANSFERASE 2"/>
    <property type="match status" value="1"/>
</dbReference>
<name>A0A9P1G7X1_9DINO</name>
<accession>A0A9P1G7X1</accession>
<sequence>DGPLASTAAHSRARAAAEAVGLRRFHQLSAARRHNETLTQLLALPPEDRAKALATMRAKAVEEEMRAEGKCEKCMMQNQYCICESIQTIRNKSEDELNRWNMRFVVWMHHKERRRASNTGKLLKLVMPDKTDILVHGVAEDDQLLKELIQDSRNHCFVVYPSEDAVPLTALFPATGPTGATGESSAQVAEIVPVAVLIDGTWNQAQRMHKHFEAMQHVVVFPTGQSKFHWRRQSQEGRISTVEAAALVLEELGQSGDGDALRNALAILMDALGRQCHHDTLFNHELPEPTGKKKFALGAKKIQKILPGQRGSSSICDDDLGQWARGWQPWARTGCGMMRHVPIAARPFTNFGGESVDYPESQVLRFLAADVGCICRKNQKKYIPLTTLKRRLFVFVLLMLETFLSKPSAQDQELLQPWVLLLSAKPGSCSISYPKQRIGAGRREVLSVLAVAPVLSSVPDAAFAKDLSGNYDDPEYPGCKRRIITLNDGEVQVNMKDPDRGRSCKGKQEVKYVLKGSVSGDQVTIDFADRGGGKVVAKFDGKTLSFPDGKAWTRISGLAKKSIKNKAVVGT</sequence>
<dbReference type="Pfam" id="PF03942">
    <property type="entry name" value="DTW"/>
    <property type="match status" value="1"/>
</dbReference>
<gene>
    <name evidence="8" type="ORF">C1SCF055_LOCUS27092</name>
</gene>